<dbReference type="GO" id="GO:0004366">
    <property type="term" value="F:glycerol-3-phosphate O-acyltransferase activity"/>
    <property type="evidence" value="ECO:0007669"/>
    <property type="project" value="TreeGrafter"/>
</dbReference>
<dbReference type="GO" id="GO:0016020">
    <property type="term" value="C:membrane"/>
    <property type="evidence" value="ECO:0007669"/>
    <property type="project" value="UniProtKB-SubCell"/>
</dbReference>
<evidence type="ECO:0000259" key="15">
    <source>
        <dbReference type="SMART" id="SM00563"/>
    </source>
</evidence>
<keyword evidence="10" id="KW-0594">Phospholipid biosynthesis</keyword>
<dbReference type="PANTHER" id="PTHR23063:SF2">
    <property type="entry name" value="GLYCEROL-3-PHOSPHATE ACYLTRANSFERASE 4, ISOFORM D-RELATED"/>
    <property type="match status" value="1"/>
</dbReference>
<accession>A0A6V7WYB2</accession>
<evidence type="ECO:0000256" key="6">
    <source>
        <dbReference type="ARBA" id="ARBA00022692"/>
    </source>
</evidence>
<reference evidence="16 17" key="1">
    <citation type="submission" date="2020-08" db="EMBL/GenBank/DDBJ databases">
        <authorList>
            <person name="Koutsovoulos G."/>
            <person name="Danchin GJ E."/>
        </authorList>
    </citation>
    <scope>NUCLEOTIDE SEQUENCE [LARGE SCALE GENOMIC DNA]</scope>
</reference>
<keyword evidence="7 14" id="KW-1133">Transmembrane helix</keyword>
<dbReference type="Pfam" id="PF01553">
    <property type="entry name" value="Acyltransferase"/>
    <property type="match status" value="1"/>
</dbReference>
<evidence type="ECO:0000256" key="11">
    <source>
        <dbReference type="ARBA" id="ARBA00023264"/>
    </source>
</evidence>
<evidence type="ECO:0000256" key="3">
    <source>
        <dbReference type="ARBA" id="ARBA00008655"/>
    </source>
</evidence>
<protein>
    <recommendedName>
        <fullName evidence="15">Phospholipid/glycerol acyltransferase domain-containing protein</fullName>
    </recommendedName>
</protein>
<evidence type="ECO:0000313" key="17">
    <source>
        <dbReference type="Proteomes" id="UP000580250"/>
    </source>
</evidence>
<evidence type="ECO:0000256" key="2">
    <source>
        <dbReference type="ARBA" id="ARBA00005189"/>
    </source>
</evidence>
<evidence type="ECO:0000256" key="12">
    <source>
        <dbReference type="ARBA" id="ARBA00023315"/>
    </source>
</evidence>
<feature type="transmembrane region" description="Helical" evidence="14">
    <location>
        <begin position="63"/>
        <end position="83"/>
    </location>
</feature>
<dbReference type="PANTHER" id="PTHR23063">
    <property type="entry name" value="PHOSPHOLIPID ACYLTRANSFERASE"/>
    <property type="match status" value="1"/>
</dbReference>
<dbReference type="AlphaFoldDB" id="A0A6V7WYB2"/>
<dbReference type="InterPro" id="IPR002123">
    <property type="entry name" value="Plipid/glycerol_acylTrfase"/>
</dbReference>
<evidence type="ECO:0000256" key="9">
    <source>
        <dbReference type="ARBA" id="ARBA00023136"/>
    </source>
</evidence>
<evidence type="ECO:0000256" key="4">
    <source>
        <dbReference type="ARBA" id="ARBA00022516"/>
    </source>
</evidence>
<dbReference type="GO" id="GO:0005783">
    <property type="term" value="C:endoplasmic reticulum"/>
    <property type="evidence" value="ECO:0007669"/>
    <property type="project" value="TreeGrafter"/>
</dbReference>
<dbReference type="CDD" id="cd07991">
    <property type="entry name" value="LPLAT_LPCAT1-like"/>
    <property type="match status" value="1"/>
</dbReference>
<keyword evidence="9 14" id="KW-0472">Membrane</keyword>
<evidence type="ECO:0000256" key="5">
    <source>
        <dbReference type="ARBA" id="ARBA00022679"/>
    </source>
</evidence>
<feature type="transmembrane region" description="Helical" evidence="14">
    <location>
        <begin position="38"/>
        <end position="57"/>
    </location>
</feature>
<evidence type="ECO:0000313" key="16">
    <source>
        <dbReference type="EMBL" id="CAD2192004.1"/>
    </source>
</evidence>
<keyword evidence="11" id="KW-1208">Phospholipid metabolism</keyword>
<dbReference type="GO" id="GO:0019432">
    <property type="term" value="P:triglyceride biosynthetic process"/>
    <property type="evidence" value="ECO:0007669"/>
    <property type="project" value="TreeGrafter"/>
</dbReference>
<feature type="domain" description="Phospholipid/glycerol acyltransferase" evidence="15">
    <location>
        <begin position="125"/>
        <end position="236"/>
    </location>
</feature>
<sequence>MKAGIEAIIEDEVTSRFRAEQLASWNMLTRTSVNFYQFVNWKLAILWGLGFLFRYFFLLPMRLIIFSVGLITVIFGTAFIGLFPGGRLKRWMNEKLMKVCMRIGSRAFSAIIYFHDIENKATSGGICVANHTSPIDVMILATDAAYALIGQSHDGFLGAIQRALSRASSHIWFERSEAKDRSLVAKRLHDHVNDPTKLPVLIFPEGTCINNTSVMMFKKGSFEVDTNIYPIAMKYDSRFGDAFWNSSEQSYFEYLMQMMSSWALICNVWYLPAMRRNPDESAIEFANRVKKGNSRTWWFGRFGVGRAIKTI</sequence>
<organism evidence="16 17">
    <name type="scientific">Meloidogyne enterolobii</name>
    <name type="common">Root-knot nematode worm</name>
    <name type="synonym">Meloidogyne mayaguensis</name>
    <dbReference type="NCBI Taxonomy" id="390850"/>
    <lineage>
        <taxon>Eukaryota</taxon>
        <taxon>Metazoa</taxon>
        <taxon>Ecdysozoa</taxon>
        <taxon>Nematoda</taxon>
        <taxon>Chromadorea</taxon>
        <taxon>Rhabditida</taxon>
        <taxon>Tylenchina</taxon>
        <taxon>Tylenchomorpha</taxon>
        <taxon>Tylenchoidea</taxon>
        <taxon>Meloidogynidae</taxon>
        <taxon>Meloidogyninae</taxon>
        <taxon>Meloidogyne</taxon>
    </lineage>
</organism>
<dbReference type="SUPFAM" id="SSF69593">
    <property type="entry name" value="Glycerol-3-phosphate (1)-acyltransferase"/>
    <property type="match status" value="1"/>
</dbReference>
<keyword evidence="6 14" id="KW-0812">Transmembrane</keyword>
<evidence type="ECO:0000256" key="14">
    <source>
        <dbReference type="SAM" id="Phobius"/>
    </source>
</evidence>
<name>A0A6V7WYB2_MELEN</name>
<evidence type="ECO:0000256" key="10">
    <source>
        <dbReference type="ARBA" id="ARBA00023209"/>
    </source>
</evidence>
<evidence type="ECO:0000256" key="8">
    <source>
        <dbReference type="ARBA" id="ARBA00023098"/>
    </source>
</evidence>
<keyword evidence="8" id="KW-0443">Lipid metabolism</keyword>
<dbReference type="Proteomes" id="UP000580250">
    <property type="component" value="Unassembled WGS sequence"/>
</dbReference>
<keyword evidence="12" id="KW-0012">Acyltransferase</keyword>
<keyword evidence="5" id="KW-0808">Transferase</keyword>
<dbReference type="EMBL" id="CAJEWN010000915">
    <property type="protein sequence ID" value="CAD2192004.1"/>
    <property type="molecule type" value="Genomic_DNA"/>
</dbReference>
<evidence type="ECO:0000256" key="7">
    <source>
        <dbReference type="ARBA" id="ARBA00022989"/>
    </source>
</evidence>
<dbReference type="GO" id="GO:0008654">
    <property type="term" value="P:phospholipid biosynthetic process"/>
    <property type="evidence" value="ECO:0007669"/>
    <property type="project" value="UniProtKB-KW"/>
</dbReference>
<gene>
    <name evidence="16" type="ORF">MENT_LOCUS44870</name>
</gene>
<dbReference type="InterPro" id="IPR045252">
    <property type="entry name" value="LPCAT1-like"/>
</dbReference>
<comment type="caution">
    <text evidence="16">The sequence shown here is derived from an EMBL/GenBank/DDBJ whole genome shotgun (WGS) entry which is preliminary data.</text>
</comment>
<keyword evidence="4" id="KW-0444">Lipid biosynthesis</keyword>
<dbReference type="SMART" id="SM00563">
    <property type="entry name" value="PlsC"/>
    <property type="match status" value="1"/>
</dbReference>
<proteinExistence type="inferred from homology"/>
<comment type="pathway">
    <text evidence="2">Lipid metabolism.</text>
</comment>
<comment type="similarity">
    <text evidence="3">Belongs to the 1-acyl-sn-glycerol-3-phosphate acyltransferase family.</text>
</comment>
<dbReference type="OrthoDB" id="10051137at2759"/>
<comment type="pathway">
    <text evidence="13">Phospholipid metabolism.</text>
</comment>
<evidence type="ECO:0000256" key="13">
    <source>
        <dbReference type="ARBA" id="ARBA00025707"/>
    </source>
</evidence>
<comment type="subcellular location">
    <subcellularLocation>
        <location evidence="1">Membrane</location>
    </subcellularLocation>
</comment>
<evidence type="ECO:0000256" key="1">
    <source>
        <dbReference type="ARBA" id="ARBA00004370"/>
    </source>
</evidence>